<dbReference type="EMBL" id="LSSM01005502">
    <property type="protein sequence ID" value="OMJ12555.1"/>
    <property type="molecule type" value="Genomic_DNA"/>
</dbReference>
<dbReference type="Proteomes" id="UP000187429">
    <property type="component" value="Unassembled WGS sequence"/>
</dbReference>
<dbReference type="AlphaFoldDB" id="A0A1R1XD46"/>
<sequence>MYNKGAKENQNIQSPDFNNSDRNGSSDSDIAFNNENNQKSFKSSPRPSGNVKKIFNSLKSETSLLNSFRKEVVSHVSIQSPKKIIQDFDSHIISDEYDNEKSQANSNESSPDVVAHKNKSTPTKNNPHLKIADSPDLILSDKKVQNPFNIESKSTPNKNISLEKFDSSESSTPINLLKNMENNRNLLLESRDKARRSTINIQSPIYTDLVVGRLKSKGSKVGYNSMVESKSPTKIEVPTNRRISLSSQSSNVSEIFFNKNKNDSLSSNGFRMRKSITLEGIFSDNKEIPINHIKRISYSYRNNNCLIGIDVATHRGSRKDPMTSEHHNSNISIKIKLDTVDIKAKKNADSGNVKQALSRLAFNSFNLYILTTYEHDEMLNFLNQGQISSVSLLSDSETDSESSPENVIHTTNHSNHQDNTDTLQTEPGSDATMLQNINSQKSNDHDPETSSSSSAENTVVRTSNRQLARKSQYEPDTVLFVYPFDSKNSVTVTMNDFRRLNS</sequence>
<evidence type="ECO:0000313" key="3">
    <source>
        <dbReference type="Proteomes" id="UP000187429"/>
    </source>
</evidence>
<feature type="region of interest" description="Disordered" evidence="1">
    <location>
        <begin position="393"/>
        <end position="470"/>
    </location>
</feature>
<name>A0A1R1XD46_9FUNG</name>
<feature type="compositionally biased region" description="Polar residues" evidence="1">
    <location>
        <begin position="404"/>
        <end position="414"/>
    </location>
</feature>
<keyword evidence="3" id="KW-1185">Reference proteome</keyword>
<accession>A0A1R1XD46</accession>
<protein>
    <submittedName>
        <fullName evidence="2">Uncharacterized protein</fullName>
    </submittedName>
</protein>
<comment type="caution">
    <text evidence="2">The sequence shown here is derived from an EMBL/GenBank/DDBJ whole genome shotgun (WGS) entry which is preliminary data.</text>
</comment>
<evidence type="ECO:0000256" key="1">
    <source>
        <dbReference type="SAM" id="MobiDB-lite"/>
    </source>
</evidence>
<feature type="non-terminal residue" evidence="2">
    <location>
        <position position="502"/>
    </location>
</feature>
<feature type="region of interest" description="Disordered" evidence="1">
    <location>
        <begin position="1"/>
        <end position="50"/>
    </location>
</feature>
<organism evidence="2 3">
    <name type="scientific">Smittium culicis</name>
    <dbReference type="NCBI Taxonomy" id="133412"/>
    <lineage>
        <taxon>Eukaryota</taxon>
        <taxon>Fungi</taxon>
        <taxon>Fungi incertae sedis</taxon>
        <taxon>Zoopagomycota</taxon>
        <taxon>Kickxellomycotina</taxon>
        <taxon>Harpellomycetes</taxon>
        <taxon>Harpellales</taxon>
        <taxon>Legeriomycetaceae</taxon>
        <taxon>Smittium</taxon>
    </lineage>
</organism>
<feature type="region of interest" description="Disordered" evidence="1">
    <location>
        <begin position="99"/>
        <end position="131"/>
    </location>
</feature>
<reference evidence="3" key="1">
    <citation type="submission" date="2017-01" db="EMBL/GenBank/DDBJ databases">
        <authorList>
            <person name="Wang Y."/>
            <person name="White M."/>
            <person name="Kvist S."/>
            <person name="Moncalvo J.-M."/>
        </authorList>
    </citation>
    <scope>NUCLEOTIDE SEQUENCE [LARGE SCALE GENOMIC DNA]</scope>
    <source>
        <strain evidence="3">ID-206-W2</strain>
    </source>
</reference>
<evidence type="ECO:0000313" key="2">
    <source>
        <dbReference type="EMBL" id="OMJ12555.1"/>
    </source>
</evidence>
<proteinExistence type="predicted"/>
<feature type="compositionally biased region" description="Polar residues" evidence="1">
    <location>
        <begin position="420"/>
        <end position="441"/>
    </location>
</feature>
<feature type="compositionally biased region" description="Low complexity" evidence="1">
    <location>
        <begin position="16"/>
        <end position="29"/>
    </location>
</feature>
<gene>
    <name evidence="2" type="ORF">AYI69_g9367</name>
</gene>
<feature type="compositionally biased region" description="Polar residues" evidence="1">
    <location>
        <begin position="449"/>
        <end position="466"/>
    </location>
</feature>
<feature type="compositionally biased region" description="Polar residues" evidence="1">
    <location>
        <begin position="31"/>
        <end position="47"/>
    </location>
</feature>